<feature type="compositionally biased region" description="Basic residues" evidence="1">
    <location>
        <begin position="11"/>
        <end position="22"/>
    </location>
</feature>
<dbReference type="EMBL" id="JBDFQZ010000005">
    <property type="protein sequence ID" value="KAK9725251.1"/>
    <property type="molecule type" value="Genomic_DNA"/>
</dbReference>
<sequence length="147" mass="16438">MASSSPTHLHCQSHNHNSHATKLKKYINRKWIKSNKPKPIPVQSYRCQQNKIGTLSPYNKSAYPPVHHSVPHFNSSLSSLSTSSSSVIPSKTPQIPVMMCESHCLSRSSAPSPMSLSRISSQIEWTILLGQTTLCSNLLTLIFFKFF</sequence>
<gene>
    <name evidence="2" type="ORF">RND81_05G131500</name>
</gene>
<keyword evidence="3" id="KW-1185">Reference proteome</keyword>
<feature type="compositionally biased region" description="Polar residues" evidence="1">
    <location>
        <begin position="1"/>
        <end position="10"/>
    </location>
</feature>
<evidence type="ECO:0000313" key="2">
    <source>
        <dbReference type="EMBL" id="KAK9725251.1"/>
    </source>
</evidence>
<accession>A0AAW1KSD6</accession>
<name>A0AAW1KSD6_SAPOF</name>
<feature type="region of interest" description="Disordered" evidence="1">
    <location>
        <begin position="1"/>
        <end position="22"/>
    </location>
</feature>
<proteinExistence type="predicted"/>
<dbReference type="AlphaFoldDB" id="A0AAW1KSD6"/>
<reference evidence="2" key="1">
    <citation type="submission" date="2024-03" db="EMBL/GenBank/DDBJ databases">
        <title>WGS assembly of Saponaria officinalis var. Norfolk2.</title>
        <authorList>
            <person name="Jenkins J."/>
            <person name="Shu S."/>
            <person name="Grimwood J."/>
            <person name="Barry K."/>
            <person name="Goodstein D."/>
            <person name="Schmutz J."/>
            <person name="Leebens-Mack J."/>
            <person name="Osbourn A."/>
        </authorList>
    </citation>
    <scope>NUCLEOTIDE SEQUENCE [LARGE SCALE GENOMIC DNA]</scope>
    <source>
        <strain evidence="2">JIC</strain>
    </source>
</reference>
<organism evidence="2 3">
    <name type="scientific">Saponaria officinalis</name>
    <name type="common">Common soapwort</name>
    <name type="synonym">Lychnis saponaria</name>
    <dbReference type="NCBI Taxonomy" id="3572"/>
    <lineage>
        <taxon>Eukaryota</taxon>
        <taxon>Viridiplantae</taxon>
        <taxon>Streptophyta</taxon>
        <taxon>Embryophyta</taxon>
        <taxon>Tracheophyta</taxon>
        <taxon>Spermatophyta</taxon>
        <taxon>Magnoliopsida</taxon>
        <taxon>eudicotyledons</taxon>
        <taxon>Gunneridae</taxon>
        <taxon>Pentapetalae</taxon>
        <taxon>Caryophyllales</taxon>
        <taxon>Caryophyllaceae</taxon>
        <taxon>Caryophylleae</taxon>
        <taxon>Saponaria</taxon>
    </lineage>
</organism>
<evidence type="ECO:0000256" key="1">
    <source>
        <dbReference type="SAM" id="MobiDB-lite"/>
    </source>
</evidence>
<comment type="caution">
    <text evidence="2">The sequence shown here is derived from an EMBL/GenBank/DDBJ whole genome shotgun (WGS) entry which is preliminary data.</text>
</comment>
<dbReference type="Proteomes" id="UP001443914">
    <property type="component" value="Unassembled WGS sequence"/>
</dbReference>
<evidence type="ECO:0000313" key="3">
    <source>
        <dbReference type="Proteomes" id="UP001443914"/>
    </source>
</evidence>
<protein>
    <submittedName>
        <fullName evidence="2">Uncharacterized protein</fullName>
    </submittedName>
</protein>